<dbReference type="HOGENOM" id="CLU_544983_0_0_0"/>
<dbReference type="EMBL" id="BX294144">
    <property type="protein sequence ID" value="CAD74755.1"/>
    <property type="molecule type" value="Genomic_DNA"/>
</dbReference>
<dbReference type="RefSeq" id="WP_011120875.1">
    <property type="nucleotide sequence ID" value="NC_005027.1"/>
</dbReference>
<dbReference type="GO" id="GO:0001216">
    <property type="term" value="F:DNA-binding transcription activator activity"/>
    <property type="evidence" value="ECO:0000318"/>
    <property type="project" value="GO_Central"/>
</dbReference>
<dbReference type="InParanoid" id="Q7UQE8"/>
<keyword evidence="2" id="KW-0067">ATP-binding</keyword>
<dbReference type="PANTHER" id="PTHR32071">
    <property type="entry name" value="TRANSCRIPTIONAL REGULATORY PROTEIN"/>
    <property type="match status" value="1"/>
</dbReference>
<protein>
    <submittedName>
        <fullName evidence="6">Probable hydrogenase regulatory protein HydG</fullName>
    </submittedName>
</protein>
<evidence type="ECO:0000256" key="4">
    <source>
        <dbReference type="ARBA" id="ARBA00023163"/>
    </source>
</evidence>
<evidence type="ECO:0000256" key="1">
    <source>
        <dbReference type="ARBA" id="ARBA00022741"/>
    </source>
</evidence>
<evidence type="ECO:0000313" key="7">
    <source>
        <dbReference type="Proteomes" id="UP000001025"/>
    </source>
</evidence>
<dbReference type="Pfam" id="PF25601">
    <property type="entry name" value="AAA_lid_14"/>
    <property type="match status" value="1"/>
</dbReference>
<evidence type="ECO:0000256" key="3">
    <source>
        <dbReference type="ARBA" id="ARBA00023015"/>
    </source>
</evidence>
<dbReference type="AlphaFoldDB" id="Q7UQE8"/>
<dbReference type="GO" id="GO:0005524">
    <property type="term" value="F:ATP binding"/>
    <property type="evidence" value="ECO:0007669"/>
    <property type="project" value="UniProtKB-KW"/>
</dbReference>
<dbReference type="KEGG" id="rba:RB6370"/>
<dbReference type="InterPro" id="IPR027417">
    <property type="entry name" value="P-loop_NTPase"/>
</dbReference>
<dbReference type="InterPro" id="IPR002078">
    <property type="entry name" value="Sigma_54_int"/>
</dbReference>
<keyword evidence="4" id="KW-0804">Transcription</keyword>
<dbReference type="SUPFAM" id="SSF52540">
    <property type="entry name" value="P-loop containing nucleoside triphosphate hydrolases"/>
    <property type="match status" value="1"/>
</dbReference>
<dbReference type="InterPro" id="IPR002197">
    <property type="entry name" value="HTH_Fis"/>
</dbReference>
<accession>Q7UQE8</accession>
<keyword evidence="3" id="KW-0805">Transcription regulation</keyword>
<name>Q7UQE8_RHOBA</name>
<dbReference type="PATRIC" id="fig|243090.15.peg.3073"/>
<dbReference type="GO" id="GO:0000987">
    <property type="term" value="F:cis-regulatory region sequence-specific DNA binding"/>
    <property type="evidence" value="ECO:0000318"/>
    <property type="project" value="GO_Central"/>
</dbReference>
<organism evidence="6 7">
    <name type="scientific">Rhodopirellula baltica (strain DSM 10527 / NCIMB 13988 / SH1)</name>
    <dbReference type="NCBI Taxonomy" id="243090"/>
    <lineage>
        <taxon>Bacteria</taxon>
        <taxon>Pseudomonadati</taxon>
        <taxon>Planctomycetota</taxon>
        <taxon>Planctomycetia</taxon>
        <taxon>Pirellulales</taxon>
        <taxon>Pirellulaceae</taxon>
        <taxon>Rhodopirellula</taxon>
    </lineage>
</organism>
<feature type="domain" description="Sigma-54 factor interaction" evidence="5">
    <location>
        <begin position="175"/>
        <end position="414"/>
    </location>
</feature>
<dbReference type="InterPro" id="IPR058031">
    <property type="entry name" value="AAA_lid_NorR"/>
</dbReference>
<dbReference type="PROSITE" id="PS50045">
    <property type="entry name" value="SIGMA54_INTERACT_4"/>
    <property type="match status" value="1"/>
</dbReference>
<dbReference type="Gene3D" id="1.10.8.60">
    <property type="match status" value="1"/>
</dbReference>
<evidence type="ECO:0000256" key="2">
    <source>
        <dbReference type="ARBA" id="ARBA00022840"/>
    </source>
</evidence>
<proteinExistence type="predicted"/>
<reference evidence="6 7" key="1">
    <citation type="journal article" date="2003" name="Proc. Natl. Acad. Sci. U.S.A.">
        <title>Complete genome sequence of the marine planctomycete Pirellula sp. strain 1.</title>
        <authorList>
            <person name="Gloeckner F.O."/>
            <person name="Kube M."/>
            <person name="Bauer M."/>
            <person name="Teeling H."/>
            <person name="Lombardot T."/>
            <person name="Ludwig W."/>
            <person name="Gade D."/>
            <person name="Beck A."/>
            <person name="Borzym K."/>
            <person name="Heitmann K."/>
            <person name="Rabus R."/>
            <person name="Schlesner H."/>
            <person name="Amann R."/>
            <person name="Reinhardt R."/>
        </authorList>
    </citation>
    <scope>NUCLEOTIDE SEQUENCE [LARGE SCALE GENOMIC DNA]</scope>
    <source>
        <strain evidence="7">DSM 10527 / NCIMB 13988 / SH1</strain>
    </source>
</reference>
<dbReference type="Gene3D" id="1.10.10.60">
    <property type="entry name" value="Homeodomain-like"/>
    <property type="match status" value="1"/>
</dbReference>
<dbReference type="OrthoDB" id="231230at2"/>
<keyword evidence="7" id="KW-1185">Reference proteome</keyword>
<gene>
    <name evidence="6" type="primary">hydG</name>
    <name evidence="6" type="ordered locus">RB6370</name>
</gene>
<dbReference type="Pfam" id="PF02954">
    <property type="entry name" value="HTH_8"/>
    <property type="match status" value="1"/>
</dbReference>
<dbReference type="EnsemblBacteria" id="CAD74755">
    <property type="protein sequence ID" value="CAD74755"/>
    <property type="gene ID" value="RB6370"/>
</dbReference>
<dbReference type="Proteomes" id="UP000001025">
    <property type="component" value="Chromosome"/>
</dbReference>
<dbReference type="GO" id="GO:0045893">
    <property type="term" value="P:positive regulation of DNA-templated transcription"/>
    <property type="evidence" value="ECO:0000318"/>
    <property type="project" value="GO_Central"/>
</dbReference>
<dbReference type="PANTHER" id="PTHR32071:SF57">
    <property type="entry name" value="C4-DICARBOXYLATE TRANSPORT TRANSCRIPTIONAL REGULATORY PROTEIN DCTD"/>
    <property type="match status" value="1"/>
</dbReference>
<keyword evidence="1" id="KW-0547">Nucleotide-binding</keyword>
<dbReference type="PRINTS" id="PR01590">
    <property type="entry name" value="HTHFIS"/>
</dbReference>
<evidence type="ECO:0000259" key="5">
    <source>
        <dbReference type="PROSITE" id="PS50045"/>
    </source>
</evidence>
<dbReference type="STRING" id="243090.RB6370"/>
<dbReference type="SUPFAM" id="SSF46689">
    <property type="entry name" value="Homeodomain-like"/>
    <property type="match status" value="1"/>
</dbReference>
<evidence type="ECO:0000313" key="6">
    <source>
        <dbReference type="EMBL" id="CAD74755.1"/>
    </source>
</evidence>
<dbReference type="GO" id="GO:0032993">
    <property type="term" value="C:protein-DNA complex"/>
    <property type="evidence" value="ECO:0000318"/>
    <property type="project" value="GO_Central"/>
</dbReference>
<dbReference type="InterPro" id="IPR009057">
    <property type="entry name" value="Homeodomain-like_sf"/>
</dbReference>
<dbReference type="eggNOG" id="COG3829">
    <property type="taxonomic scope" value="Bacteria"/>
</dbReference>
<sequence length="500" mass="55488">MTRSSRPSRPRSLIKQLDASTARVWIIDAAGDLIHLSPSMAEWLGESTETDESQTVQTMSDQWVDALRPDPSIRIRGHQTRRITLSDHIGDSKGVGDREGVGESRTSDEALTAVAHWVSLGDSGYTIGCVGEFLRDSEVPLSDWLGEGGLRQESLLRELIAKHQTSNARTADILLAGESDAAELLRRRVTTATSMRCHLGLFTPTNSSSRELALRLHDASAPGESLTIVDGALMDAELLEAYAAPAIQSINQHDSHRSNATLLIERLDEMPDDAQVKLSQWVEVFGDHLRLIGMLDPARVVENHLHRGEPDDPLDAQIAELTHMPQAVTGIAKPLMNLMRAMPITIPRLKDRREDIPTLATALLREAHRSGQPQKRMSDSDLPRLGRDAMDALTLYPWPNDFDELAEAMGSALGRVVGDRIGRDHLPLVIRSYRVGPRTESEQEPERIENNFRIDSLDEAVQKYERELIERAMEASQGNKAEAARRLGISRARLLRKLDG</sequence>